<organism evidence="3 4">
    <name type="scientific">Heterostelium pallidum (strain ATCC 26659 / Pp 5 / PN500)</name>
    <name type="common">Cellular slime mold</name>
    <name type="synonym">Polysphondylium pallidum</name>
    <dbReference type="NCBI Taxonomy" id="670386"/>
    <lineage>
        <taxon>Eukaryota</taxon>
        <taxon>Amoebozoa</taxon>
        <taxon>Evosea</taxon>
        <taxon>Eumycetozoa</taxon>
        <taxon>Dictyostelia</taxon>
        <taxon>Acytosteliales</taxon>
        <taxon>Acytosteliaceae</taxon>
        <taxon>Heterostelium</taxon>
    </lineage>
</organism>
<dbReference type="OMA" id="SDNCATY"/>
<keyword evidence="1" id="KW-0732">Signal</keyword>
<dbReference type="STRING" id="670386.D3B0F1"/>
<feature type="domain" description="Beta-lactamase class A catalytic" evidence="2">
    <location>
        <begin position="79"/>
        <end position="278"/>
    </location>
</feature>
<evidence type="ECO:0000313" key="4">
    <source>
        <dbReference type="Proteomes" id="UP000001396"/>
    </source>
</evidence>
<dbReference type="GO" id="GO:0030655">
    <property type="term" value="P:beta-lactam antibiotic catabolic process"/>
    <property type="evidence" value="ECO:0007669"/>
    <property type="project" value="InterPro"/>
</dbReference>
<name>D3B0F1_HETP5</name>
<dbReference type="RefSeq" id="XP_020436887.1">
    <property type="nucleotide sequence ID" value="XM_020572770.1"/>
</dbReference>
<feature type="chain" id="PRO_5003040754" evidence="1">
    <location>
        <begin position="20"/>
        <end position="333"/>
    </location>
</feature>
<evidence type="ECO:0000259" key="2">
    <source>
        <dbReference type="Pfam" id="PF13354"/>
    </source>
</evidence>
<reference evidence="3 4" key="1">
    <citation type="journal article" date="2011" name="Genome Res.">
        <title>Phylogeny-wide analysis of social amoeba genomes highlights ancient origins for complex intercellular communication.</title>
        <authorList>
            <person name="Heidel A.J."/>
            <person name="Lawal H.M."/>
            <person name="Felder M."/>
            <person name="Schilde C."/>
            <person name="Helps N.R."/>
            <person name="Tunggal B."/>
            <person name="Rivero F."/>
            <person name="John U."/>
            <person name="Schleicher M."/>
            <person name="Eichinger L."/>
            <person name="Platzer M."/>
            <person name="Noegel A.A."/>
            <person name="Schaap P."/>
            <person name="Gloeckner G."/>
        </authorList>
    </citation>
    <scope>NUCLEOTIDE SEQUENCE [LARGE SCALE GENOMIC DNA]</scope>
    <source>
        <strain evidence="4">ATCC 26659 / Pp 5 / PN500</strain>
    </source>
</reference>
<dbReference type="Proteomes" id="UP000001396">
    <property type="component" value="Unassembled WGS sequence"/>
</dbReference>
<evidence type="ECO:0000313" key="3">
    <source>
        <dbReference type="EMBL" id="EFA84775.1"/>
    </source>
</evidence>
<dbReference type="GO" id="GO:0046677">
    <property type="term" value="P:response to antibiotic"/>
    <property type="evidence" value="ECO:0007669"/>
    <property type="project" value="InterPro"/>
</dbReference>
<dbReference type="SUPFAM" id="SSF56601">
    <property type="entry name" value="beta-lactamase/transpeptidase-like"/>
    <property type="match status" value="1"/>
</dbReference>
<dbReference type="Gene3D" id="3.40.710.10">
    <property type="entry name" value="DD-peptidase/beta-lactamase superfamily"/>
    <property type="match status" value="1"/>
</dbReference>
<gene>
    <name evidence="3" type="ORF">PPL_01767</name>
</gene>
<dbReference type="EMBL" id="ADBJ01000008">
    <property type="protein sequence ID" value="EFA84775.1"/>
    <property type="molecule type" value="Genomic_DNA"/>
</dbReference>
<dbReference type="InterPro" id="IPR000871">
    <property type="entry name" value="Beta-lactam_class-A"/>
</dbReference>
<evidence type="ECO:0000256" key="1">
    <source>
        <dbReference type="SAM" id="SignalP"/>
    </source>
</evidence>
<dbReference type="InterPro" id="IPR012338">
    <property type="entry name" value="Beta-lactam/transpept-like"/>
</dbReference>
<dbReference type="GO" id="GO:0008800">
    <property type="term" value="F:beta-lactamase activity"/>
    <property type="evidence" value="ECO:0007669"/>
    <property type="project" value="InterPro"/>
</dbReference>
<protein>
    <submittedName>
        <fullName evidence="3">Beta-lactamase-type transpeptidase fold containing protein</fullName>
    </submittedName>
</protein>
<dbReference type="PANTHER" id="PTHR35333">
    <property type="entry name" value="BETA-LACTAMASE"/>
    <property type="match status" value="1"/>
</dbReference>
<proteinExistence type="predicted"/>
<dbReference type="AlphaFoldDB" id="D3B0F1"/>
<dbReference type="InParanoid" id="D3B0F1"/>
<sequence>MFIKIFLVTIILFVSIVNSKSINIVSGESVGRNQYITTNPNCTTPNITRLYQFIDSTVASYDYCEGTEWAFSNFDTAIYSENSDNGQQTASTIKLWIMMAVLQDINNGLYNLNTVIQCSGQTITIDACLELMIGISDNCATYDMAKQTTLNHVNQLFKQLGMVNSGFHEWCFTTCPGYTSPCPNDDGTGIENTLTSHDVITGLTQLHNFQALGMNATYQAYKYLLTAHGWTPMLGRFVPTPVAHKQGWLPADDGYQPFTENDEAIVFTECGDYAASVMITRNWTNPQEDTNALNLGAQIGRLAYCTMVPFGTANDGTLCSETWSQPLPSPTGC</sequence>
<feature type="signal peptide" evidence="1">
    <location>
        <begin position="1"/>
        <end position="19"/>
    </location>
</feature>
<dbReference type="Pfam" id="PF13354">
    <property type="entry name" value="Beta-lactamase2"/>
    <property type="match status" value="1"/>
</dbReference>
<dbReference type="GeneID" id="31357295"/>
<accession>D3B0F1</accession>
<keyword evidence="4" id="KW-1185">Reference proteome</keyword>
<comment type="caution">
    <text evidence="3">The sequence shown here is derived from an EMBL/GenBank/DDBJ whole genome shotgun (WGS) entry which is preliminary data.</text>
</comment>
<dbReference type="PANTHER" id="PTHR35333:SF3">
    <property type="entry name" value="BETA-LACTAMASE-TYPE TRANSPEPTIDASE FOLD CONTAINING PROTEIN"/>
    <property type="match status" value="1"/>
</dbReference>
<dbReference type="InterPro" id="IPR045155">
    <property type="entry name" value="Beta-lactam_cat"/>
</dbReference>